<sequence length="101" mass="11622">MSKKSVVLDSIRAYICYTPRVFQRVNKKLAINLSEAEIKELVNRILVQPDEVKRCGKNYYIRSCEARVELTVNAGNYRLITASRYGEVNGSNQFKSTEKMN</sequence>
<evidence type="ECO:0000313" key="1">
    <source>
        <dbReference type="EMBL" id="TBX38732.1"/>
    </source>
</evidence>
<organism evidence="1 2">
    <name type="scientific">Lactiplantibacillus paraplantarum</name>
    <dbReference type="NCBI Taxonomy" id="60520"/>
    <lineage>
        <taxon>Bacteria</taxon>
        <taxon>Bacillati</taxon>
        <taxon>Bacillota</taxon>
        <taxon>Bacilli</taxon>
        <taxon>Lactobacillales</taxon>
        <taxon>Lactobacillaceae</taxon>
        <taxon>Lactiplantibacillus</taxon>
    </lineage>
</organism>
<comment type="caution">
    <text evidence="1">The sequence shown here is derived from an EMBL/GenBank/DDBJ whole genome shotgun (WGS) entry which is preliminary data.</text>
</comment>
<dbReference type="Pfam" id="PF12636">
    <property type="entry name" value="DUF3781"/>
    <property type="match status" value="1"/>
</dbReference>
<accession>A0A4Q9Y0X1</accession>
<dbReference type="AlphaFoldDB" id="A0A4Q9Y0X1"/>
<protein>
    <submittedName>
        <fullName evidence="1">DUF3781 domain-containing protein</fullName>
    </submittedName>
</protein>
<reference evidence="1 2" key="1">
    <citation type="submission" date="2019-01" db="EMBL/GenBank/DDBJ databases">
        <title>Draft genome sequence of Lactobacillus paraplantarum OSY-TC318, a Producer of the novel lantibiotic Paraplantaracin TC318.</title>
        <authorList>
            <person name="Hussein W.E."/>
            <person name="Huang E."/>
            <person name="Yousef A.E."/>
        </authorList>
    </citation>
    <scope>NUCLEOTIDE SEQUENCE [LARGE SCALE GENOMIC DNA]</scope>
    <source>
        <strain evidence="1 2">OSY-TC318</strain>
    </source>
</reference>
<gene>
    <name evidence="1" type="ORF">EUZ87_13085</name>
</gene>
<dbReference type="Proteomes" id="UP000292648">
    <property type="component" value="Unassembled WGS sequence"/>
</dbReference>
<evidence type="ECO:0000313" key="2">
    <source>
        <dbReference type="Proteomes" id="UP000292648"/>
    </source>
</evidence>
<name>A0A4Q9Y0X1_9LACO</name>
<dbReference type="EMBL" id="SEHH01000108">
    <property type="protein sequence ID" value="TBX38732.1"/>
    <property type="molecule type" value="Genomic_DNA"/>
</dbReference>
<proteinExistence type="predicted"/>
<dbReference type="InterPro" id="IPR024229">
    <property type="entry name" value="DUF3781"/>
</dbReference>